<reference evidence="1" key="1">
    <citation type="journal article" date="2014" name="Genome Announc.">
        <title>Complete sequencing and chromosome-scale genome assembly of the industrial progenitor strain P2niaD18 from the penicillin producer Penicillium chrysogenum.</title>
        <authorList>
            <person name="Specht T."/>
            <person name="Dahlmann T.A."/>
            <person name="Zadra I."/>
            <person name="Kurnsteiner H."/>
            <person name="Kuck U."/>
        </authorList>
    </citation>
    <scope>NUCLEOTIDE SEQUENCE [LARGE SCALE GENOMIC DNA]</scope>
    <source>
        <strain evidence="1">P2niaD18</strain>
    </source>
</reference>
<proteinExistence type="predicted"/>
<sequence length="106" mass="12285">MPKKVSTRPSKPRRGFCEDKDDVCEDTTHIAAMNKYTQRALTMRPRHVALPYYDEVKYDTNGKLIALPAERRLSDTLVFLVIGHDIVAKRNRYAKWPADFDLNGYI</sequence>
<gene>
    <name evidence="1" type="ORF">EN45_023510</name>
</gene>
<dbReference type="AlphaFoldDB" id="A0A167WYB0"/>
<dbReference type="EMBL" id="CM002798">
    <property type="protein sequence ID" value="KZN92201.1"/>
    <property type="molecule type" value="Genomic_DNA"/>
</dbReference>
<name>A0A167WYB0_PENCH</name>
<organism evidence="1">
    <name type="scientific">Penicillium chrysogenum</name>
    <name type="common">Penicillium notatum</name>
    <dbReference type="NCBI Taxonomy" id="5076"/>
    <lineage>
        <taxon>Eukaryota</taxon>
        <taxon>Fungi</taxon>
        <taxon>Dikarya</taxon>
        <taxon>Ascomycota</taxon>
        <taxon>Pezizomycotina</taxon>
        <taxon>Eurotiomycetes</taxon>
        <taxon>Eurotiomycetidae</taxon>
        <taxon>Eurotiales</taxon>
        <taxon>Aspergillaceae</taxon>
        <taxon>Penicillium</taxon>
        <taxon>Penicillium chrysogenum species complex</taxon>
    </lineage>
</organism>
<evidence type="ECO:0000313" key="1">
    <source>
        <dbReference type="EMBL" id="KZN92201.1"/>
    </source>
</evidence>
<dbReference type="Proteomes" id="UP000076449">
    <property type="component" value="Chromosome I"/>
</dbReference>
<accession>A0A167WYB0</accession>
<protein>
    <submittedName>
        <fullName evidence="1">Uncharacterized protein</fullName>
    </submittedName>
</protein>